<feature type="compositionally biased region" description="Low complexity" evidence="5">
    <location>
        <begin position="959"/>
        <end position="980"/>
    </location>
</feature>
<evidence type="ECO:0000313" key="9">
    <source>
        <dbReference type="Proteomes" id="UP001623330"/>
    </source>
</evidence>
<feature type="signal peptide" evidence="6">
    <location>
        <begin position="1"/>
        <end position="22"/>
    </location>
</feature>
<feature type="chain" id="PRO_5046421529" evidence="6">
    <location>
        <begin position="23"/>
        <end position="1463"/>
    </location>
</feature>
<evidence type="ECO:0000256" key="4">
    <source>
        <dbReference type="ARBA" id="ARBA00023180"/>
    </source>
</evidence>
<dbReference type="InterPro" id="IPR001389">
    <property type="entry name" value="Flocculin"/>
</dbReference>
<keyword evidence="2" id="KW-0964">Secreted</keyword>
<gene>
    <name evidence="8" type="ORF">RNJ44_01940</name>
</gene>
<comment type="caution">
    <text evidence="8">The sequence shown here is derived from an EMBL/GenBank/DDBJ whole genome shotgun (WGS) entry which is preliminary data.</text>
</comment>
<feature type="domain" description="Hyphally-regulated cell wall protein N-terminal" evidence="7">
    <location>
        <begin position="16"/>
        <end position="334"/>
    </location>
</feature>
<dbReference type="Pfam" id="PF11765">
    <property type="entry name" value="Hyphal_reg_CWP"/>
    <property type="match status" value="1"/>
</dbReference>
<keyword evidence="4" id="KW-0325">Glycoprotein</keyword>
<dbReference type="Proteomes" id="UP001623330">
    <property type="component" value="Unassembled WGS sequence"/>
</dbReference>
<evidence type="ECO:0000256" key="6">
    <source>
        <dbReference type="SAM" id="SignalP"/>
    </source>
</evidence>
<evidence type="ECO:0000259" key="7">
    <source>
        <dbReference type="Pfam" id="PF11765"/>
    </source>
</evidence>
<protein>
    <submittedName>
        <fullName evidence="8">Some similarities with uniprot</fullName>
    </submittedName>
</protein>
<evidence type="ECO:0000256" key="5">
    <source>
        <dbReference type="SAM" id="MobiDB-lite"/>
    </source>
</evidence>
<keyword evidence="9" id="KW-1185">Reference proteome</keyword>
<evidence type="ECO:0000256" key="1">
    <source>
        <dbReference type="ARBA" id="ARBA00004613"/>
    </source>
</evidence>
<sequence>MQSRLGLWIRIAILCLQGTALAITIDTNTYLTSPPNEDITINSNVFLAMVDTGSETFTAGINNNGYMFLGNVESGKSGQVFKLTGSGQTSNQGTIVLDNRNETNGVSLEWDGSSFINSGTMYFMGADSPQNSYTFSQSGEFNNKGTMVFSQGTKNTDSYANFQANTVQNDGTICLTNTKSLLKKSINGNGCITIGENSMMVLQSTGSGTMGPQTLYMTSQSSIIFAESDSKTDNIIVRGFGNGNFLTFRTSVDPFRGKWSYDSTKGILTVKLWPSITHAFNIGTGYDSGKFKWKSISNHVTPDLVNNAVIYDGPVPDTSRPSICNICPNNSPWIPQENYITHIEQWTGEEISTVNTNMQIYTDTNGNLLDDISYDVKSPMKRISSTIENPWTGNETTTYSTDVQTFSGSDGKETIETIYYVETPIEYITSTSVTAWTGNETTTYSTEVATLVGSDGKETIETIYYVETPIEYITSTSVTAWTGNETTTYSTEVATLVGSDGKETIETIYYVETPIEYITSTSVTAWTGNETTTYSTEVATLVGSDGKETIETIYYVETPIEYITSTSVTAWTGNETTTYSTDVQTFSGSDGKETIETIYYVETPIEYITSTSVTAWTGNETTTYSTEVATLVGSDGKETIETIYYVETPIEYITSTSVTAWTGNETTTYSTDVQTFSGSDGKETIETIYYVETPIEYITSTSVTAWTGNETTTYSTDVQTFSGSDGKETIETIYYVETPIEYITSTSVTAWTGNETTTYSTDVQTFSGSDGKETIETIYYVETPIEYITSTSVTAWTGNETTTYSTDVQTFSGSDGKETIETIYYVETPIEYITSTSVTAWTGNETTTYSTEVATLVGSDGKETIETIYYVETPIEYITSTSVTAWTGNETTTYSTEVATLVGSDGKETIETIYYVETPIEYITSTSVTAWTGNETTTYSTEVSTVIASDDNMSIEPESFSQSNISYNRSSDSSSVHPQSVYSGSGGFQVSSELKSSSTSQLPFESAYTTSYKSNEWRVVEIVSYYVVTLLNGSFEQGINTSYFADRVDAQPLFLSSSIFSDVLTSSSNSQKTENIESSSRYTSSNEMTDRYTPSIYLNSSSRRYETQSSSIVTGKPSLFPSTLKGAVTTKESTSSSYSTTDHSINDYKTLSSDSILVTQSRSANINSTKAFSDLPSSTEDYQHSSFEVQTVTTTRLLTTPVTLISCVDHKCNDTMDKSESIISTISVSGKITNTFEETTMYNNQPSKNVSQTVSTATVIHYSTTYNQKHNTSSMEIEVSSKLHDSASSKLYSSQDDNGDMTTKIDSNNIMLSRSSTDILSNASIVVTKPSSSVSPDSTLYNTQSAKLQNHVSDVASSSSVGSSSSISSSSSIHSSSSVNNITRNGPVLASTESIGLHNRTISVSNSGSTLVTKTSTNGLSHKEKSTSSTYGMEQFANTAANINPSYGFSIGIILVITIASIM</sequence>
<feature type="compositionally biased region" description="Low complexity" evidence="5">
    <location>
        <begin position="1357"/>
        <end position="1379"/>
    </location>
</feature>
<evidence type="ECO:0000256" key="2">
    <source>
        <dbReference type="ARBA" id="ARBA00022525"/>
    </source>
</evidence>
<feature type="region of interest" description="Disordered" evidence="5">
    <location>
        <begin position="1357"/>
        <end position="1381"/>
    </location>
</feature>
<organism evidence="8 9">
    <name type="scientific">Nakaseomyces bracarensis</name>
    <dbReference type="NCBI Taxonomy" id="273131"/>
    <lineage>
        <taxon>Eukaryota</taxon>
        <taxon>Fungi</taxon>
        <taxon>Dikarya</taxon>
        <taxon>Ascomycota</taxon>
        <taxon>Saccharomycotina</taxon>
        <taxon>Saccharomycetes</taxon>
        <taxon>Saccharomycetales</taxon>
        <taxon>Saccharomycetaceae</taxon>
        <taxon>Nakaseomyces</taxon>
    </lineage>
</organism>
<comment type="subcellular location">
    <subcellularLocation>
        <location evidence="1">Secreted</location>
    </subcellularLocation>
</comment>
<feature type="region of interest" description="Disordered" evidence="5">
    <location>
        <begin position="958"/>
        <end position="980"/>
    </location>
</feature>
<dbReference type="Pfam" id="PF00624">
    <property type="entry name" value="Flocculin"/>
    <property type="match status" value="13"/>
</dbReference>
<dbReference type="InterPro" id="IPR021031">
    <property type="entry name" value="Hyphal-reg_cell_wall_N"/>
</dbReference>
<name>A0ABR4NP86_9SACH</name>
<dbReference type="EMBL" id="JBEVYD010000011">
    <property type="protein sequence ID" value="KAL3229804.1"/>
    <property type="molecule type" value="Genomic_DNA"/>
</dbReference>
<accession>A0ABR4NP86</accession>
<keyword evidence="3 6" id="KW-0732">Signal</keyword>
<proteinExistence type="predicted"/>
<evidence type="ECO:0000256" key="3">
    <source>
        <dbReference type="ARBA" id="ARBA00022729"/>
    </source>
</evidence>
<evidence type="ECO:0000313" key="8">
    <source>
        <dbReference type="EMBL" id="KAL3229804.1"/>
    </source>
</evidence>
<reference evidence="8 9" key="1">
    <citation type="submission" date="2024-05" db="EMBL/GenBank/DDBJ databases">
        <title>Long read based assembly of the Candida bracarensis genome reveals expanded adhesin content.</title>
        <authorList>
            <person name="Marcet-Houben M."/>
            <person name="Ksiezopolska E."/>
            <person name="Gabaldon T."/>
        </authorList>
    </citation>
    <scope>NUCLEOTIDE SEQUENCE [LARGE SCALE GENOMIC DNA]</scope>
    <source>
        <strain evidence="8 9">CBM6</strain>
    </source>
</reference>